<dbReference type="AlphaFoldDB" id="A0A9W6CZ98"/>
<keyword evidence="3" id="KW-0408">Iron</keyword>
<dbReference type="RefSeq" id="WP_281791904.1">
    <property type="nucleotide sequence ID" value="NZ_BSDR01000001.1"/>
</dbReference>
<proteinExistence type="predicted"/>
<comment type="caution">
    <text evidence="6">The sequence shown here is derived from an EMBL/GenBank/DDBJ whole genome shotgun (WGS) entry which is preliminary data.</text>
</comment>
<evidence type="ECO:0000256" key="3">
    <source>
        <dbReference type="ARBA" id="ARBA00023004"/>
    </source>
</evidence>
<sequence length="284" mass="31738">MQDKYREKLDNRLTPIHLYKLTPKTNCGECGFASCLAFATQVIVGQGDLDACPYLDRSLLEPFRDHLESQHQSGIGLKREGFEKALHHLRGEIKKWNLENLAESLDASFVLKEGEPALELTYFGNPVIVTAGDIVSSLGKEINPWEKIFLYNYVIGGAVECSGVWVGMESFPNSVSKIKSLKAHCEGRLAQSFASKFSALPPITASLGRDVTSDHENVDFAAEFQILPRLPIRILWWDEVPSEGFEAKTKFLFDSRALETLDLESLLFACEQLTGRLLDALQTL</sequence>
<organism evidence="6 7">
    <name type="scientific">Desulforhabdus amnigena</name>
    <dbReference type="NCBI Taxonomy" id="40218"/>
    <lineage>
        <taxon>Bacteria</taxon>
        <taxon>Pseudomonadati</taxon>
        <taxon>Thermodesulfobacteriota</taxon>
        <taxon>Syntrophobacteria</taxon>
        <taxon>Syntrophobacterales</taxon>
        <taxon>Syntrophobacteraceae</taxon>
        <taxon>Desulforhabdus</taxon>
    </lineage>
</organism>
<evidence type="ECO:0000256" key="1">
    <source>
        <dbReference type="ARBA" id="ARBA00022485"/>
    </source>
</evidence>
<evidence type="ECO:0000313" key="6">
    <source>
        <dbReference type="EMBL" id="GLI32880.1"/>
    </source>
</evidence>
<dbReference type="Proteomes" id="UP001144372">
    <property type="component" value="Unassembled WGS sequence"/>
</dbReference>
<dbReference type="PROSITE" id="PS51656">
    <property type="entry name" value="4FE4S"/>
    <property type="match status" value="1"/>
</dbReference>
<protein>
    <recommendedName>
        <fullName evidence="5">4Fe-4S domain-containing protein</fullName>
    </recommendedName>
</protein>
<evidence type="ECO:0000256" key="2">
    <source>
        <dbReference type="ARBA" id="ARBA00022723"/>
    </source>
</evidence>
<keyword evidence="7" id="KW-1185">Reference proteome</keyword>
<dbReference type="PANTHER" id="PTHR36214:SF3">
    <property type="entry name" value="ACETYL-COA DECARBONYLASE_SYNTHASE COMPLEX SUBUNIT GAMMA"/>
    <property type="match status" value="1"/>
</dbReference>
<dbReference type="Pfam" id="PF04060">
    <property type="entry name" value="FeS"/>
    <property type="match status" value="1"/>
</dbReference>
<name>A0A9W6CZ98_9BACT</name>
<evidence type="ECO:0000256" key="4">
    <source>
        <dbReference type="ARBA" id="ARBA00023014"/>
    </source>
</evidence>
<dbReference type="EMBL" id="BSDR01000001">
    <property type="protein sequence ID" value="GLI32880.1"/>
    <property type="molecule type" value="Genomic_DNA"/>
</dbReference>
<dbReference type="InterPro" id="IPR051069">
    <property type="entry name" value="ACDS_complex_subunit"/>
</dbReference>
<dbReference type="Pfam" id="PF12654">
    <property type="entry name" value="DUF3786"/>
    <property type="match status" value="1"/>
</dbReference>
<reference evidence="6" key="1">
    <citation type="submission" date="2022-12" db="EMBL/GenBank/DDBJ databases">
        <title>Reference genome sequencing for broad-spectrum identification of bacterial and archaeal isolates by mass spectrometry.</title>
        <authorList>
            <person name="Sekiguchi Y."/>
            <person name="Tourlousse D.M."/>
        </authorList>
    </citation>
    <scope>NUCLEOTIDE SEQUENCE</scope>
    <source>
        <strain evidence="6">ASRB1</strain>
    </source>
</reference>
<keyword evidence="1" id="KW-0004">4Fe-4S</keyword>
<evidence type="ECO:0000313" key="7">
    <source>
        <dbReference type="Proteomes" id="UP001144372"/>
    </source>
</evidence>
<keyword evidence="4" id="KW-0411">Iron-sulfur</keyword>
<dbReference type="InterPro" id="IPR024264">
    <property type="entry name" value="DUF3786"/>
</dbReference>
<dbReference type="InterPro" id="IPR007202">
    <property type="entry name" value="4Fe-4S_dom"/>
</dbReference>
<dbReference type="GO" id="GO:0046872">
    <property type="term" value="F:metal ion binding"/>
    <property type="evidence" value="ECO:0007669"/>
    <property type="project" value="UniProtKB-KW"/>
</dbReference>
<dbReference type="Gene3D" id="1.10.15.40">
    <property type="entry name" value="Electron transport complex subunit B, putative Fe-S cluster"/>
    <property type="match status" value="1"/>
</dbReference>
<feature type="domain" description="4Fe-4S" evidence="5">
    <location>
        <begin position="8"/>
        <end position="69"/>
    </location>
</feature>
<gene>
    <name evidence="6" type="ORF">DAMNIGENAA_03130</name>
</gene>
<dbReference type="PANTHER" id="PTHR36214">
    <property type="match status" value="1"/>
</dbReference>
<dbReference type="GO" id="GO:0051539">
    <property type="term" value="F:4 iron, 4 sulfur cluster binding"/>
    <property type="evidence" value="ECO:0007669"/>
    <property type="project" value="UniProtKB-KW"/>
</dbReference>
<accession>A0A9W6CZ98</accession>
<evidence type="ECO:0000259" key="5">
    <source>
        <dbReference type="PROSITE" id="PS51656"/>
    </source>
</evidence>
<keyword evidence="2" id="KW-0479">Metal-binding</keyword>